<comment type="catalytic activity">
    <reaction evidence="6 7">
        <text>UDP-alpha-D-glucose + 2 NAD(+) + H2O = UDP-alpha-D-glucuronate + 2 NADH + 3 H(+)</text>
        <dbReference type="Rhea" id="RHEA:23596"/>
        <dbReference type="ChEBI" id="CHEBI:15377"/>
        <dbReference type="ChEBI" id="CHEBI:15378"/>
        <dbReference type="ChEBI" id="CHEBI:57540"/>
        <dbReference type="ChEBI" id="CHEBI:57945"/>
        <dbReference type="ChEBI" id="CHEBI:58052"/>
        <dbReference type="ChEBI" id="CHEBI:58885"/>
        <dbReference type="EC" id="1.1.1.22"/>
    </reaction>
</comment>
<dbReference type="InterPro" id="IPR036220">
    <property type="entry name" value="UDP-Glc/GDP-Man_DH_C_sf"/>
</dbReference>
<evidence type="ECO:0000256" key="7">
    <source>
        <dbReference type="PIRNR" id="PIRNR000124"/>
    </source>
</evidence>
<dbReference type="PANTHER" id="PTHR43750:SF2">
    <property type="entry name" value="UDP-GLUCOSE 6-DEHYDROGENASE"/>
    <property type="match status" value="1"/>
</dbReference>
<dbReference type="InterPro" id="IPR013328">
    <property type="entry name" value="6PGD_dom2"/>
</dbReference>
<accession>A0AAT9G412</accession>
<evidence type="ECO:0000256" key="10">
    <source>
        <dbReference type="PIRSR" id="PIRSR500134-3"/>
    </source>
</evidence>
<evidence type="ECO:0000256" key="1">
    <source>
        <dbReference type="ARBA" id="ARBA00004701"/>
    </source>
</evidence>
<dbReference type="Pfam" id="PF03720">
    <property type="entry name" value="UDPG_MGDP_dh_C"/>
    <property type="match status" value="1"/>
</dbReference>
<feature type="domain" description="UDP-glucose/GDP-mannose dehydrogenase C-terminal" evidence="11">
    <location>
        <begin position="300"/>
        <end position="387"/>
    </location>
</feature>
<feature type="binding site" evidence="10">
    <location>
        <position position="145"/>
    </location>
    <ligand>
        <name>NAD(+)</name>
        <dbReference type="ChEBI" id="CHEBI:57540"/>
    </ligand>
</feature>
<dbReference type="GO" id="GO:0000271">
    <property type="term" value="P:polysaccharide biosynthetic process"/>
    <property type="evidence" value="ECO:0007669"/>
    <property type="project" value="InterPro"/>
</dbReference>
<dbReference type="InterPro" id="IPR017476">
    <property type="entry name" value="UDP-Glc/GDP-Man"/>
</dbReference>
<dbReference type="AlphaFoldDB" id="A0AAT9G412"/>
<dbReference type="PIRSF" id="PIRSF500134">
    <property type="entry name" value="UDPglc_DH_bac"/>
    <property type="match status" value="1"/>
</dbReference>
<gene>
    <name evidence="12" type="primary">ugd</name>
    <name evidence="12" type="ORF">ACHINZ_1230</name>
</gene>
<dbReference type="SMART" id="SM00984">
    <property type="entry name" value="UDPG_MGDP_dh_C"/>
    <property type="match status" value="1"/>
</dbReference>
<reference evidence="12" key="2">
    <citation type="submission" date="2023-10" db="EMBL/GenBank/DDBJ databases">
        <authorList>
            <person name="Koga R."/>
            <person name="Fukatsu T."/>
        </authorList>
    </citation>
    <scope>NUCLEOTIDE SEQUENCE</scope>
    <source>
        <strain evidence="12">Kw-01</strain>
    </source>
</reference>
<name>A0AAT9G412_9ENTR</name>
<dbReference type="NCBIfam" id="TIGR03026">
    <property type="entry name" value="NDP-sugDHase"/>
    <property type="match status" value="1"/>
</dbReference>
<dbReference type="PANTHER" id="PTHR43750">
    <property type="entry name" value="UDP-GLUCOSE 6-DEHYDROGENASE TUAD"/>
    <property type="match status" value="1"/>
</dbReference>
<feature type="binding site" evidence="9">
    <location>
        <begin position="242"/>
        <end position="246"/>
    </location>
    <ligand>
        <name>substrate</name>
    </ligand>
</feature>
<dbReference type="Gene3D" id="1.10.1040.10">
    <property type="entry name" value="N-(1-d-carboxylethyl)-l-norvaline Dehydrogenase, domain 2"/>
    <property type="match status" value="1"/>
</dbReference>
<evidence type="ECO:0000313" key="12">
    <source>
        <dbReference type="EMBL" id="BET44453.1"/>
    </source>
</evidence>
<feature type="binding site" evidence="9">
    <location>
        <position position="250"/>
    </location>
    <ligand>
        <name>substrate</name>
    </ligand>
</feature>
<dbReference type="SUPFAM" id="SSF51735">
    <property type="entry name" value="NAD(P)-binding Rossmann-fold domains"/>
    <property type="match status" value="1"/>
</dbReference>
<dbReference type="InterPro" id="IPR036291">
    <property type="entry name" value="NAD(P)-bd_dom_sf"/>
</dbReference>
<dbReference type="Gene3D" id="3.40.50.720">
    <property type="entry name" value="NAD(P)-binding Rossmann-like Domain"/>
    <property type="match status" value="2"/>
</dbReference>
<dbReference type="PIRSF" id="PIRSF000124">
    <property type="entry name" value="UDPglc_GDPman_dh"/>
    <property type="match status" value="1"/>
</dbReference>
<feature type="binding site" evidence="10">
    <location>
        <position position="34"/>
    </location>
    <ligand>
        <name>NAD(+)</name>
        <dbReference type="ChEBI" id="CHEBI:57540"/>
    </ligand>
</feature>
<reference evidence="12" key="1">
    <citation type="journal article" date="2023" name="Front. Microbiol.">
        <title>Genome analysis of Candidatus Aschnera chinzeii, the bacterial endosymbiont of the blood-sucking bat fly Penicillidia jenynsii (Insecta: Diptera: Nycteribiidae).</title>
        <authorList>
            <person name="Koga R."/>
            <person name="Moriyama M."/>
            <person name="Nozaki T."/>
            <person name="Fukatsu T."/>
        </authorList>
    </citation>
    <scope>NUCLEOTIDE SEQUENCE</scope>
    <source>
        <strain evidence="12">Kw-01</strain>
    </source>
</reference>
<dbReference type="Pfam" id="PF00984">
    <property type="entry name" value="UDPG_MGDP_dh"/>
    <property type="match status" value="1"/>
</dbReference>
<evidence type="ECO:0000256" key="6">
    <source>
        <dbReference type="ARBA" id="ARBA00047473"/>
    </source>
</evidence>
<feature type="binding site" evidence="10">
    <location>
        <position position="118"/>
    </location>
    <ligand>
        <name>NAD(+)</name>
        <dbReference type="ChEBI" id="CHEBI:57540"/>
    </ligand>
</feature>
<dbReference type="InterPro" id="IPR001732">
    <property type="entry name" value="UDP-Glc/GDP-Man_DH_N"/>
</dbReference>
<feature type="binding site" evidence="10">
    <location>
        <position position="29"/>
    </location>
    <ligand>
        <name>NAD(+)</name>
        <dbReference type="ChEBI" id="CHEBI:57540"/>
    </ligand>
</feature>
<dbReference type="InterPro" id="IPR014026">
    <property type="entry name" value="UDP-Glc/GDP-Man_DH_dimer"/>
</dbReference>
<feature type="binding site" evidence="10">
    <location>
        <position position="256"/>
    </location>
    <ligand>
        <name>NAD(+)</name>
        <dbReference type="ChEBI" id="CHEBI:57540"/>
    </ligand>
</feature>
<dbReference type="SUPFAM" id="SSF48179">
    <property type="entry name" value="6-phosphogluconate dehydrogenase C-terminal domain-like"/>
    <property type="match status" value="1"/>
</dbReference>
<evidence type="ECO:0000256" key="2">
    <source>
        <dbReference type="ARBA" id="ARBA00006601"/>
    </source>
</evidence>
<feature type="binding site" evidence="10">
    <location>
        <position position="83"/>
    </location>
    <ligand>
        <name>NAD(+)</name>
        <dbReference type="ChEBI" id="CHEBI:57540"/>
    </ligand>
</feature>
<dbReference type="InterPro" id="IPR028357">
    <property type="entry name" value="UDPglc_DH_bac"/>
</dbReference>
<keyword evidence="4 7" id="KW-0560">Oxidoreductase</keyword>
<protein>
    <recommendedName>
        <fullName evidence="3 7">UDP-glucose 6-dehydrogenase</fullName>
        <ecNumber evidence="3 7">1.1.1.22</ecNumber>
    </recommendedName>
</protein>
<feature type="binding site" evidence="10">
    <location>
        <position position="314"/>
    </location>
    <ligand>
        <name>NAD(+)</name>
        <dbReference type="ChEBI" id="CHEBI:57540"/>
    </ligand>
</feature>
<evidence type="ECO:0000256" key="9">
    <source>
        <dbReference type="PIRSR" id="PIRSR500134-2"/>
    </source>
</evidence>
<dbReference type="EC" id="1.1.1.22" evidence="3 7"/>
<sequence>MKITVVGMGYVGLANALLLAQHNKVIAFDIDEQKISMLNNKQSPIKDQKIKNFLKKKKIYFTATTNKLIAYKDANYIIIAIPTNYDTHTKSFDTTIIKSVIDDINHINPYALIIIKSTIPIGFVAQLKQNTGYNNIIFVPEFLREGKALYDNLYPSRIIIGENSTRAVQFANLLLQGAHKKKITVLYTNNTEAEAIKLFTNAYLAMRVAYINELDSFAYKYNLNSKQIIQGISLDPRIGNYYNNPSFGYGGYCLPKDTNQLISNLKYTPNNLIKSITKSNNFRKKFIANNIIKKKPNIIGIYRLIMKNNSDNFRNSAIYSIIEEIIKFKIQIIIYEPLYINNNLSQFKIITNLKYFKQKSDIILANRITTELYDVKEKIFSRDIFGDN</sequence>
<evidence type="ECO:0000256" key="3">
    <source>
        <dbReference type="ARBA" id="ARBA00012954"/>
    </source>
</evidence>
<dbReference type="GO" id="GO:0051287">
    <property type="term" value="F:NAD binding"/>
    <property type="evidence" value="ECO:0007669"/>
    <property type="project" value="InterPro"/>
</dbReference>
<proteinExistence type="inferred from homology"/>
<evidence type="ECO:0000256" key="4">
    <source>
        <dbReference type="ARBA" id="ARBA00023002"/>
    </source>
</evidence>
<evidence type="ECO:0000259" key="11">
    <source>
        <dbReference type="SMART" id="SM00984"/>
    </source>
</evidence>
<evidence type="ECO:0000256" key="8">
    <source>
        <dbReference type="PIRSR" id="PIRSR500134-1"/>
    </source>
</evidence>
<keyword evidence="5 7" id="KW-0520">NAD</keyword>
<dbReference type="GO" id="GO:0003979">
    <property type="term" value="F:UDP-glucose 6-dehydrogenase activity"/>
    <property type="evidence" value="ECO:0007669"/>
    <property type="project" value="UniProtKB-EC"/>
</dbReference>
<dbReference type="InterPro" id="IPR008927">
    <property type="entry name" value="6-PGluconate_DH-like_C_sf"/>
</dbReference>
<comment type="similarity">
    <text evidence="2 7">Belongs to the UDP-glucose/GDP-mannose dehydrogenase family.</text>
</comment>
<evidence type="ECO:0000256" key="5">
    <source>
        <dbReference type="ARBA" id="ARBA00023027"/>
    </source>
</evidence>
<dbReference type="EMBL" id="AP028961">
    <property type="protein sequence ID" value="BET44453.1"/>
    <property type="molecule type" value="Genomic_DNA"/>
</dbReference>
<feature type="active site" description="Nucleophile" evidence="8">
    <location>
        <position position="253"/>
    </location>
</feature>
<organism evidence="12">
    <name type="scientific">Candidatus Aschnera chinzeii</name>
    <dbReference type="NCBI Taxonomy" id="1485666"/>
    <lineage>
        <taxon>Bacteria</taxon>
        <taxon>Pseudomonadati</taxon>
        <taxon>Pseudomonadota</taxon>
        <taxon>Gammaproteobacteria</taxon>
        <taxon>Enterobacterales</taxon>
        <taxon>Enterobacteriaceae</taxon>
        <taxon>Candidatus Aschnera</taxon>
    </lineage>
</organism>
<dbReference type="Pfam" id="PF03721">
    <property type="entry name" value="UDPG_MGDP_dh_N"/>
    <property type="match status" value="1"/>
</dbReference>
<dbReference type="InterPro" id="IPR014027">
    <property type="entry name" value="UDP-Glc/GDP-Man_DH_C"/>
</dbReference>
<dbReference type="SUPFAM" id="SSF52413">
    <property type="entry name" value="UDP-glucose/GDP-mannose dehydrogenase C-terminal domain"/>
    <property type="match status" value="1"/>
</dbReference>
<feature type="binding site" evidence="9">
    <location>
        <position position="197"/>
    </location>
    <ligand>
        <name>substrate</name>
    </ligand>
</feature>
<comment type="pathway">
    <text evidence="1">Nucleotide-sugar biosynthesis; UDP-alpha-D-glucuronate biosynthesis; UDP-alpha-D-glucuronate from UDP-alpha-D-glucose: step 1/1.</text>
</comment>
<feature type="binding site" evidence="9">
    <location>
        <position position="307"/>
    </location>
    <ligand>
        <name>substrate</name>
    </ligand>
</feature>
<feature type="binding site" evidence="9">
    <location>
        <position position="306"/>
    </location>
    <ligand>
        <name>substrate</name>
    </ligand>
</feature>
<feature type="binding site" evidence="9">
    <location>
        <begin position="142"/>
        <end position="145"/>
    </location>
    <ligand>
        <name>substrate</name>
    </ligand>
</feature>